<dbReference type="GO" id="GO:0140359">
    <property type="term" value="F:ABC-type transporter activity"/>
    <property type="evidence" value="ECO:0007669"/>
    <property type="project" value="UniProtKB-ARBA"/>
</dbReference>
<dbReference type="EMBL" id="DOEK01000009">
    <property type="protein sequence ID" value="HBP28965.1"/>
    <property type="molecule type" value="Genomic_DNA"/>
</dbReference>
<evidence type="ECO:0000313" key="6">
    <source>
        <dbReference type="EMBL" id="HBP28965.1"/>
    </source>
</evidence>
<dbReference type="Gene3D" id="3.40.50.300">
    <property type="entry name" value="P-loop containing nucleotide triphosphate hydrolases"/>
    <property type="match status" value="1"/>
</dbReference>
<keyword evidence="3" id="KW-0547">Nucleotide-binding</keyword>
<keyword evidence="2" id="KW-1003">Cell membrane</keyword>
<dbReference type="InterPro" id="IPR017871">
    <property type="entry name" value="ABC_transporter-like_CS"/>
</dbReference>
<gene>
    <name evidence="6" type="ORF">DD666_06060</name>
</gene>
<dbReference type="AlphaFoldDB" id="A0A356LEN6"/>
<name>A0A356LEN6_9BURK</name>
<accession>A0A356LEN6</accession>
<dbReference type="InterPro" id="IPR003439">
    <property type="entry name" value="ABC_transporter-like_ATP-bd"/>
</dbReference>
<feature type="domain" description="ABC transporter" evidence="5">
    <location>
        <begin position="5"/>
        <end position="253"/>
    </location>
</feature>
<evidence type="ECO:0000313" key="7">
    <source>
        <dbReference type="Proteomes" id="UP000264036"/>
    </source>
</evidence>
<evidence type="ECO:0000256" key="2">
    <source>
        <dbReference type="ARBA" id="ARBA00022475"/>
    </source>
</evidence>
<dbReference type="InterPro" id="IPR047641">
    <property type="entry name" value="ABC_transpr_MalK/UgpC-like"/>
</dbReference>
<dbReference type="Proteomes" id="UP000264036">
    <property type="component" value="Unassembled WGS sequence"/>
</dbReference>
<evidence type="ECO:0000256" key="1">
    <source>
        <dbReference type="ARBA" id="ARBA00022448"/>
    </source>
</evidence>
<dbReference type="PANTHER" id="PTHR43875:SF1">
    <property type="entry name" value="OSMOPROTECTIVE COMPOUNDS UPTAKE ATP-BINDING PROTEIN GGTA"/>
    <property type="match status" value="1"/>
</dbReference>
<dbReference type="GO" id="GO:0055052">
    <property type="term" value="C:ATP-binding cassette (ABC) transporter complex, substrate-binding subunit-containing"/>
    <property type="evidence" value="ECO:0007669"/>
    <property type="project" value="TreeGrafter"/>
</dbReference>
<dbReference type="PROSITE" id="PS50893">
    <property type="entry name" value="ABC_TRANSPORTER_2"/>
    <property type="match status" value="1"/>
</dbReference>
<keyword evidence="1" id="KW-0813">Transport</keyword>
<sequence>MAASVRLEHVEKYYGTKRTLAKVSLDIAAGEFLTLVGPSGCGKSTLLRIVAGLTAHENGRVYIGDRDVTQFPARERPVSMVFQSYALYPHMTVAQNIATPLRMKRLPAPARWPLLGRFWPGSRKLRQQIDHEVAAVAAQVQLENLLGSRPSQLSGGQRQRVAVARAMVKQPDVFLMDEPLSNLDARLRVHMRSEIAALHQRTGATFIYVTHDQVEAMTLSSRVAVVMDGTIVQVGSPRDLYEDPQDIRVARFIGSPEMNLLAIAADAQHGASLAGEPIDLRLPATDAVVHMGFRPESVSIADLSSRHMPNAIRFSATFERMEVLGHDALLFCRHLHSGEPIVARAPVADVDRLRTRGNWSDRLTLQVNLAQTFWFDAQGSRIAPAYSSCAVLPIHKRVS</sequence>
<dbReference type="Pfam" id="PF00005">
    <property type="entry name" value="ABC_tran"/>
    <property type="match status" value="1"/>
</dbReference>
<proteinExistence type="predicted"/>
<dbReference type="PANTHER" id="PTHR43875">
    <property type="entry name" value="MALTODEXTRIN IMPORT ATP-BINDING PROTEIN MSMX"/>
    <property type="match status" value="1"/>
</dbReference>
<dbReference type="SUPFAM" id="SSF50331">
    <property type="entry name" value="MOP-like"/>
    <property type="match status" value="1"/>
</dbReference>
<reference evidence="6 7" key="1">
    <citation type="journal article" date="2018" name="Nat. Biotechnol.">
        <title>A standardized bacterial taxonomy based on genome phylogeny substantially revises the tree of life.</title>
        <authorList>
            <person name="Parks D.H."/>
            <person name="Chuvochina M."/>
            <person name="Waite D.W."/>
            <person name="Rinke C."/>
            <person name="Skarshewski A."/>
            <person name="Chaumeil P.A."/>
            <person name="Hugenholtz P."/>
        </authorList>
    </citation>
    <scope>NUCLEOTIDE SEQUENCE [LARGE SCALE GENOMIC DNA]</scope>
    <source>
        <strain evidence="6">UBA10707</strain>
    </source>
</reference>
<dbReference type="InterPro" id="IPR003593">
    <property type="entry name" value="AAA+_ATPase"/>
</dbReference>
<dbReference type="SUPFAM" id="SSF52540">
    <property type="entry name" value="P-loop containing nucleoside triphosphate hydrolases"/>
    <property type="match status" value="1"/>
</dbReference>
<keyword evidence="2" id="KW-0472">Membrane</keyword>
<dbReference type="FunFam" id="3.40.50.300:FF:000042">
    <property type="entry name" value="Maltose/maltodextrin ABC transporter, ATP-binding protein"/>
    <property type="match status" value="1"/>
</dbReference>
<evidence type="ECO:0000256" key="3">
    <source>
        <dbReference type="ARBA" id="ARBA00022741"/>
    </source>
</evidence>
<organism evidence="6 7">
    <name type="scientific">Advenella kashmirensis</name>
    <dbReference type="NCBI Taxonomy" id="310575"/>
    <lineage>
        <taxon>Bacteria</taxon>
        <taxon>Pseudomonadati</taxon>
        <taxon>Pseudomonadota</taxon>
        <taxon>Betaproteobacteria</taxon>
        <taxon>Burkholderiales</taxon>
        <taxon>Alcaligenaceae</taxon>
    </lineage>
</organism>
<dbReference type="GO" id="GO:0016887">
    <property type="term" value="F:ATP hydrolysis activity"/>
    <property type="evidence" value="ECO:0007669"/>
    <property type="project" value="InterPro"/>
</dbReference>
<dbReference type="Gene3D" id="2.40.50.100">
    <property type="match status" value="1"/>
</dbReference>
<evidence type="ECO:0000259" key="5">
    <source>
        <dbReference type="PROSITE" id="PS50893"/>
    </source>
</evidence>
<dbReference type="InterPro" id="IPR027417">
    <property type="entry name" value="P-loop_NTPase"/>
</dbReference>
<evidence type="ECO:0000256" key="4">
    <source>
        <dbReference type="ARBA" id="ARBA00022840"/>
    </source>
</evidence>
<dbReference type="InterPro" id="IPR008995">
    <property type="entry name" value="Mo/tungstate-bd_C_term_dom"/>
</dbReference>
<protein>
    <submittedName>
        <fullName evidence="6">Glycerol-3-phosphate ABC transporter ATP-binding protein</fullName>
    </submittedName>
</protein>
<dbReference type="PROSITE" id="PS00211">
    <property type="entry name" value="ABC_TRANSPORTER_1"/>
    <property type="match status" value="1"/>
</dbReference>
<keyword evidence="4 6" id="KW-0067">ATP-binding</keyword>
<comment type="caution">
    <text evidence="6">The sequence shown here is derived from an EMBL/GenBank/DDBJ whole genome shotgun (WGS) entry which is preliminary data.</text>
</comment>
<dbReference type="SMART" id="SM00382">
    <property type="entry name" value="AAA"/>
    <property type="match status" value="1"/>
</dbReference>
<dbReference type="GO" id="GO:0005524">
    <property type="term" value="F:ATP binding"/>
    <property type="evidence" value="ECO:0007669"/>
    <property type="project" value="UniProtKB-KW"/>
</dbReference>